<keyword evidence="1" id="KW-0004">4Fe-4S</keyword>
<accession>A0ABS6CY20</accession>
<proteinExistence type="predicted"/>
<gene>
    <name evidence="6" type="ORF">HGO97_000115</name>
</gene>
<dbReference type="PANTHER" id="PTHR43498:SF1">
    <property type="entry name" value="COB--COM HETERODISULFIDE REDUCTASE IRON-SULFUR SUBUNIT A"/>
    <property type="match status" value="1"/>
</dbReference>
<dbReference type="EMBL" id="JABACJ020000001">
    <property type="protein sequence ID" value="MBU3874222.1"/>
    <property type="molecule type" value="Genomic_DNA"/>
</dbReference>
<protein>
    <submittedName>
        <fullName evidence="6">FAD-dependent oxidoreductase</fullName>
    </submittedName>
</protein>
<sequence>MQEIRVGKRGWKMYRQEYDVIVAGGGTAGIAAGLSAARAGAHVLLIEKNSYVGGTAASGLPFIDFFNRDGKQITAGIAEELMKRLFQEKAALGHIRTSGGHLNSVTMIDPEWVKITAEEMLLESGCELLYHSFVCGAKVEEDCLKSIVVANKNGLTEFRAGCFIDTTGDGDLAKFSGARYHLGRESDGLCQAMSLLFKLGDVDVERATSLFSENPIPACPVGGDHEYNLHISGKLSKWNDIILKEGIFEHPDHNIWAGTMRENELTYVNTIRVSEKNGADAYELSEAEIEGRRQLKKVIRFLNAYVPGMEKAHITSIPNGIGIRETRRIDGEYILTGEDIIEGRRFDDCIARNGYCIDIHDPKGQGWGVSRIQSEEQSYDIPYRCIVPARIDNLLVAGRCISTTAEALASTRIMPSCMALGQAAGVAASMAADRKLAPRKLDVKSIQTILRGNGALI</sequence>
<evidence type="ECO:0000256" key="1">
    <source>
        <dbReference type="ARBA" id="ARBA00022485"/>
    </source>
</evidence>
<evidence type="ECO:0000256" key="5">
    <source>
        <dbReference type="ARBA" id="ARBA00023014"/>
    </source>
</evidence>
<keyword evidence="5" id="KW-0411">Iron-sulfur</keyword>
<reference evidence="6 7" key="1">
    <citation type="submission" date="2021-06" db="EMBL/GenBank/DDBJ databases">
        <title>Faecalicatena sp. nov. isolated from porcine feces.</title>
        <authorList>
            <person name="Oh B.S."/>
            <person name="Lee J.H."/>
        </authorList>
    </citation>
    <scope>NUCLEOTIDE SEQUENCE [LARGE SCALE GENOMIC DNA]</scope>
    <source>
        <strain evidence="6 7">AGMB00832</strain>
    </source>
</reference>
<evidence type="ECO:0000256" key="3">
    <source>
        <dbReference type="ARBA" id="ARBA00023002"/>
    </source>
</evidence>
<dbReference type="InterPro" id="IPR036188">
    <property type="entry name" value="FAD/NAD-bd_sf"/>
</dbReference>
<evidence type="ECO:0000313" key="6">
    <source>
        <dbReference type="EMBL" id="MBU3874222.1"/>
    </source>
</evidence>
<dbReference type="PANTHER" id="PTHR43498">
    <property type="entry name" value="FERREDOXIN:COB-COM HETERODISULFIDE REDUCTASE SUBUNIT A"/>
    <property type="match status" value="1"/>
</dbReference>
<evidence type="ECO:0000256" key="4">
    <source>
        <dbReference type="ARBA" id="ARBA00023004"/>
    </source>
</evidence>
<keyword evidence="3" id="KW-0560">Oxidoreductase</keyword>
<evidence type="ECO:0000313" key="7">
    <source>
        <dbReference type="Proteomes" id="UP000723714"/>
    </source>
</evidence>
<keyword evidence="4" id="KW-0408">Iron</keyword>
<dbReference type="SUPFAM" id="SSF51905">
    <property type="entry name" value="FAD/NAD(P)-binding domain"/>
    <property type="match status" value="1"/>
</dbReference>
<comment type="caution">
    <text evidence="6">The sequence shown here is derived from an EMBL/GenBank/DDBJ whole genome shotgun (WGS) entry which is preliminary data.</text>
</comment>
<organism evidence="6 7">
    <name type="scientific">Faecalicatena faecalis</name>
    <dbReference type="NCBI Taxonomy" id="2726362"/>
    <lineage>
        <taxon>Bacteria</taxon>
        <taxon>Bacillati</taxon>
        <taxon>Bacillota</taxon>
        <taxon>Clostridia</taxon>
        <taxon>Lachnospirales</taxon>
        <taxon>Lachnospiraceae</taxon>
        <taxon>Faecalicatena</taxon>
    </lineage>
</organism>
<name>A0ABS6CY20_9FIRM</name>
<dbReference type="Pfam" id="PF12831">
    <property type="entry name" value="FAD_oxidored"/>
    <property type="match status" value="1"/>
</dbReference>
<keyword evidence="7" id="KW-1185">Reference proteome</keyword>
<dbReference type="InterPro" id="IPR039650">
    <property type="entry name" value="HdrA-like"/>
</dbReference>
<keyword evidence="2" id="KW-0479">Metal-binding</keyword>
<evidence type="ECO:0000256" key="2">
    <source>
        <dbReference type="ARBA" id="ARBA00022723"/>
    </source>
</evidence>
<dbReference type="Proteomes" id="UP000723714">
    <property type="component" value="Unassembled WGS sequence"/>
</dbReference>
<dbReference type="Gene3D" id="3.50.50.60">
    <property type="entry name" value="FAD/NAD(P)-binding domain"/>
    <property type="match status" value="1"/>
</dbReference>